<protein>
    <recommendedName>
        <fullName evidence="3">CUB domain-containing protein</fullName>
    </recommendedName>
</protein>
<evidence type="ECO:0000256" key="1">
    <source>
        <dbReference type="ARBA" id="ARBA00023157"/>
    </source>
</evidence>
<dbReference type="AlphaFoldDB" id="A0A8B9TA91"/>
<proteinExistence type="predicted"/>
<accession>A0A8B9TA91</accession>
<dbReference type="InterPro" id="IPR035914">
    <property type="entry name" value="Sperma_CUB_dom_sf"/>
</dbReference>
<dbReference type="CDD" id="cd00041">
    <property type="entry name" value="CUB"/>
    <property type="match status" value="1"/>
</dbReference>
<organism evidence="4 5">
    <name type="scientific">Anas platyrhynchos</name>
    <name type="common">Mallard</name>
    <name type="synonym">Anas boschas</name>
    <dbReference type="NCBI Taxonomy" id="8839"/>
    <lineage>
        <taxon>Eukaryota</taxon>
        <taxon>Metazoa</taxon>
        <taxon>Chordata</taxon>
        <taxon>Craniata</taxon>
        <taxon>Vertebrata</taxon>
        <taxon>Euteleostomi</taxon>
        <taxon>Archelosauria</taxon>
        <taxon>Archosauria</taxon>
        <taxon>Dinosauria</taxon>
        <taxon>Saurischia</taxon>
        <taxon>Theropoda</taxon>
        <taxon>Coelurosauria</taxon>
        <taxon>Aves</taxon>
        <taxon>Neognathae</taxon>
        <taxon>Galloanserae</taxon>
        <taxon>Anseriformes</taxon>
        <taxon>Anatidae</taxon>
        <taxon>Anatinae</taxon>
        <taxon>Anas</taxon>
    </lineage>
</organism>
<feature type="domain" description="CUB" evidence="3">
    <location>
        <begin position="16"/>
        <end position="88"/>
    </location>
</feature>
<dbReference type="Gene3D" id="2.60.120.290">
    <property type="entry name" value="Spermadhesin, CUB domain"/>
    <property type="match status" value="1"/>
</dbReference>
<reference evidence="4" key="1">
    <citation type="submission" date="2019-08" db="EMBL/GenBank/DDBJ databases">
        <title>Three high-quality genomes provides insights into domestication of ducks.</title>
        <authorList>
            <person name="Hou Z.C."/>
            <person name="Zhu F."/>
            <person name="Yin Z.T."/>
            <person name="Zhang F."/>
        </authorList>
    </citation>
    <scope>NUCLEOTIDE SEQUENCE [LARGE SCALE GENOMIC DNA]</scope>
</reference>
<evidence type="ECO:0000313" key="4">
    <source>
        <dbReference type="Ensembl" id="ENSAPLP00020017624.1"/>
    </source>
</evidence>
<dbReference type="Ensembl" id="ENSAPLT00020019034.1">
    <property type="protein sequence ID" value="ENSAPLP00020017624.1"/>
    <property type="gene ID" value="ENSAPLG00020012593.1"/>
</dbReference>
<evidence type="ECO:0000256" key="2">
    <source>
        <dbReference type="PROSITE-ProRule" id="PRU00059"/>
    </source>
</evidence>
<dbReference type="Pfam" id="PF00431">
    <property type="entry name" value="CUB"/>
    <property type="match status" value="1"/>
</dbReference>
<name>A0A8B9TA91_ANAPL</name>
<reference evidence="4" key="3">
    <citation type="submission" date="2025-09" db="UniProtKB">
        <authorList>
            <consortium name="Ensembl"/>
        </authorList>
    </citation>
    <scope>IDENTIFICATION</scope>
</reference>
<keyword evidence="1" id="KW-1015">Disulfide bond</keyword>
<dbReference type="PROSITE" id="PS01180">
    <property type="entry name" value="CUB"/>
    <property type="match status" value="1"/>
</dbReference>
<comment type="caution">
    <text evidence="2">Lacks conserved residue(s) required for the propagation of feature annotation.</text>
</comment>
<dbReference type="InterPro" id="IPR000859">
    <property type="entry name" value="CUB_dom"/>
</dbReference>
<evidence type="ECO:0000259" key="3">
    <source>
        <dbReference type="PROSITE" id="PS01180"/>
    </source>
</evidence>
<dbReference type="Proteomes" id="UP000694400">
    <property type="component" value="Chromosome 24"/>
</dbReference>
<reference evidence="4" key="2">
    <citation type="submission" date="2025-08" db="UniProtKB">
        <authorList>
            <consortium name="Ensembl"/>
        </authorList>
    </citation>
    <scope>IDENTIFICATION</scope>
</reference>
<sequence>AQLSLFLGLLGILLALGGALLRFHPLGTLSSRNYPGTYPNHTACRWQLRAPPDTSLILVFGDLDLEPSDFSLFPSASLVVAPPGVAPCVPQGGGPPAPWHFGVCTLSPPQPVRLPPSRSPHPAVPKPYKYLGDGASVPPCAPQNPFWALLG</sequence>
<evidence type="ECO:0000313" key="5">
    <source>
        <dbReference type="Proteomes" id="UP000694400"/>
    </source>
</evidence>
<dbReference type="SUPFAM" id="SSF49854">
    <property type="entry name" value="Spermadhesin, CUB domain"/>
    <property type="match status" value="1"/>
</dbReference>